<dbReference type="PROSITE" id="PS50050">
    <property type="entry name" value="TNFR_NGFR_2"/>
    <property type="match status" value="1"/>
</dbReference>
<feature type="repeat" description="TNFR-Cys" evidence="1">
    <location>
        <begin position="113"/>
        <end position="154"/>
    </location>
</feature>
<dbReference type="Gene3D" id="1.10.533.10">
    <property type="entry name" value="Death Domain, Fas"/>
    <property type="match status" value="1"/>
</dbReference>
<dbReference type="PROSITE" id="PS00652">
    <property type="entry name" value="TNFR_NGFR_1"/>
    <property type="match status" value="1"/>
</dbReference>
<dbReference type="AlphaFoldDB" id="A0A913WZB4"/>
<keyword evidence="6" id="KW-1185">Reference proteome</keyword>
<keyword evidence="1" id="KW-1015">Disulfide bond</keyword>
<dbReference type="KEGG" id="epa:110235303"/>
<dbReference type="GO" id="GO:0007266">
    <property type="term" value="P:Rho protein signal transduction"/>
    <property type="evidence" value="ECO:0007669"/>
    <property type="project" value="TreeGrafter"/>
</dbReference>
<dbReference type="InterPro" id="IPR052302">
    <property type="entry name" value="Neurotrophin_rcpt-DD"/>
</dbReference>
<dbReference type="GO" id="GO:0015026">
    <property type="term" value="F:coreceptor activity"/>
    <property type="evidence" value="ECO:0007669"/>
    <property type="project" value="TreeGrafter"/>
</dbReference>
<evidence type="ECO:0000256" key="2">
    <source>
        <dbReference type="SAM" id="MobiDB-lite"/>
    </source>
</evidence>
<dbReference type="EnsemblMetazoa" id="XM_021040755.2">
    <property type="protein sequence ID" value="XP_020896414.1"/>
    <property type="gene ID" value="LOC110235303"/>
</dbReference>
<dbReference type="RefSeq" id="XP_020896415.1">
    <property type="nucleotide sequence ID" value="XM_021040756.2"/>
</dbReference>
<dbReference type="InterPro" id="IPR011029">
    <property type="entry name" value="DEATH-like_dom_sf"/>
</dbReference>
<keyword evidence="3" id="KW-0472">Membrane</keyword>
<feature type="transmembrane region" description="Helical" evidence="3">
    <location>
        <begin position="266"/>
        <end position="286"/>
    </location>
</feature>
<reference evidence="5" key="1">
    <citation type="submission" date="2022-11" db="UniProtKB">
        <authorList>
            <consortium name="EnsemblMetazoa"/>
        </authorList>
    </citation>
    <scope>IDENTIFICATION</scope>
</reference>
<dbReference type="Proteomes" id="UP000887567">
    <property type="component" value="Unplaced"/>
</dbReference>
<keyword evidence="3" id="KW-1133">Transmembrane helix</keyword>
<dbReference type="GO" id="GO:0005886">
    <property type="term" value="C:plasma membrane"/>
    <property type="evidence" value="ECO:0007669"/>
    <property type="project" value="TreeGrafter"/>
</dbReference>
<dbReference type="GO" id="GO:0048406">
    <property type="term" value="F:nerve growth factor binding"/>
    <property type="evidence" value="ECO:0007669"/>
    <property type="project" value="TreeGrafter"/>
</dbReference>
<evidence type="ECO:0000313" key="6">
    <source>
        <dbReference type="Proteomes" id="UP000887567"/>
    </source>
</evidence>
<feature type="disulfide bond" evidence="1">
    <location>
        <begin position="132"/>
        <end position="145"/>
    </location>
</feature>
<evidence type="ECO:0000313" key="5">
    <source>
        <dbReference type="EnsemblMetazoa" id="XP_020896415.1"/>
    </source>
</evidence>
<evidence type="ECO:0000256" key="3">
    <source>
        <dbReference type="SAM" id="Phobius"/>
    </source>
</evidence>
<dbReference type="SUPFAM" id="SSF47986">
    <property type="entry name" value="DEATH domain"/>
    <property type="match status" value="1"/>
</dbReference>
<dbReference type="Gene3D" id="2.10.50.10">
    <property type="entry name" value="Tumor Necrosis Factor Receptor, subunit A, domain 2"/>
    <property type="match status" value="1"/>
</dbReference>
<feature type="compositionally biased region" description="Basic and acidic residues" evidence="2">
    <location>
        <begin position="241"/>
        <end position="256"/>
    </location>
</feature>
<dbReference type="EnsemblMetazoa" id="XM_021040756.2">
    <property type="protein sequence ID" value="XP_020896415.1"/>
    <property type="gene ID" value="LOC110235303"/>
</dbReference>
<dbReference type="GeneID" id="110235303"/>
<protein>
    <recommendedName>
        <fullName evidence="4">TNFR-Cys domain-containing protein</fullName>
    </recommendedName>
</protein>
<organism evidence="5 6">
    <name type="scientific">Exaiptasia diaphana</name>
    <name type="common">Tropical sea anemone</name>
    <name type="synonym">Aiptasia pulchella</name>
    <dbReference type="NCBI Taxonomy" id="2652724"/>
    <lineage>
        <taxon>Eukaryota</taxon>
        <taxon>Metazoa</taxon>
        <taxon>Cnidaria</taxon>
        <taxon>Anthozoa</taxon>
        <taxon>Hexacorallia</taxon>
        <taxon>Actiniaria</taxon>
        <taxon>Aiptasiidae</taxon>
        <taxon>Exaiptasia</taxon>
    </lineage>
</organism>
<dbReference type="InterPro" id="IPR001368">
    <property type="entry name" value="TNFR/NGFR_Cys_rich_reg"/>
</dbReference>
<dbReference type="GO" id="GO:0005035">
    <property type="term" value="F:death receptor activity"/>
    <property type="evidence" value="ECO:0007669"/>
    <property type="project" value="TreeGrafter"/>
</dbReference>
<sequence length="508" mass="56948">MLFCRFPDFVMRAKMPLKLMLKPFKVYTTKNGIFKLKILTVVVLLYLHLPLSFSKPQSSPTHDCKNDQVAFRTNEGTIICWDLRQCPVEYGLKFEFIPGKIYNWGTINTGCEGCQPGLTYSDEEGFSQCKNCTQCKKNEIYSGKCSLDKDDIHCTGKCEEEFYWSIATASCIPCSECRNISGCDNSCPPQLSRKNNTLTANGTHSTSNANGTHGSNANGTQSDNITNSTVTNSTSPTNGKIPRDHEDNVSPKDDANTKGSLTPGNLALIVILCCLFLLIILVCLYCKVRSTQQGNRPNHHGIHFNDNIASKHTFAKLLASSVETTELNCSEIDEVEALDSLQGPVPMNLDESCNAENETVCQGENDNNKVELVDICPQVEDKPLEEGLHTCQYEVPMNLDESYNAENGTVCQGGANNKVELKDVCSKVKDMLRWEREEICQKLNQRNSFYLDYRTLGTALGMENTEVDQLLHESSPTECIMQKYKETDLELFLQEVREIEKRYRVLCS</sequence>
<dbReference type="GO" id="GO:0009986">
    <property type="term" value="C:cell surface"/>
    <property type="evidence" value="ECO:0007669"/>
    <property type="project" value="TreeGrafter"/>
</dbReference>
<feature type="compositionally biased region" description="Low complexity" evidence="2">
    <location>
        <begin position="222"/>
        <end position="238"/>
    </location>
</feature>
<dbReference type="PANTHER" id="PTHR46605:SF2">
    <property type="entry name" value="TNFR-CYS DOMAIN-CONTAINING PROTEIN"/>
    <property type="match status" value="1"/>
</dbReference>
<feature type="disulfide bond" evidence="1">
    <location>
        <begin position="114"/>
        <end position="129"/>
    </location>
</feature>
<accession>A0A913WZB4</accession>
<dbReference type="RefSeq" id="XP_020896414.1">
    <property type="nucleotide sequence ID" value="XM_021040755.2"/>
</dbReference>
<name>A0A913WZB4_EXADI</name>
<feature type="domain" description="TNFR-Cys" evidence="4">
    <location>
        <begin position="113"/>
        <end position="154"/>
    </location>
</feature>
<evidence type="ECO:0000256" key="1">
    <source>
        <dbReference type="PROSITE-ProRule" id="PRU00206"/>
    </source>
</evidence>
<feature type="region of interest" description="Disordered" evidence="2">
    <location>
        <begin position="198"/>
        <end position="258"/>
    </location>
</feature>
<proteinExistence type="predicted"/>
<dbReference type="PANTHER" id="PTHR46605">
    <property type="entry name" value="TUMOR NECROSIS FACTOR RECEPTOR"/>
    <property type="match status" value="1"/>
</dbReference>
<evidence type="ECO:0000259" key="4">
    <source>
        <dbReference type="PROSITE" id="PS50050"/>
    </source>
</evidence>
<feature type="compositionally biased region" description="Polar residues" evidence="2">
    <location>
        <begin position="198"/>
        <end position="221"/>
    </location>
</feature>
<keyword evidence="3" id="KW-0812">Transmembrane</keyword>
<comment type="caution">
    <text evidence="1">Lacks conserved residue(s) required for the propagation of feature annotation.</text>
</comment>